<feature type="transmembrane region" description="Helical" evidence="1">
    <location>
        <begin position="93"/>
        <end position="122"/>
    </location>
</feature>
<keyword evidence="1" id="KW-0812">Transmembrane</keyword>
<feature type="transmembrane region" description="Helical" evidence="1">
    <location>
        <begin position="26"/>
        <end position="44"/>
    </location>
</feature>
<keyword evidence="1" id="KW-0472">Membrane</keyword>
<proteinExistence type="predicted"/>
<keyword evidence="3" id="KW-1185">Reference proteome</keyword>
<gene>
    <name evidence="2" type="ORF">ERX40_09475</name>
</gene>
<keyword evidence="1" id="KW-1133">Transmembrane helix</keyword>
<comment type="caution">
    <text evidence="2">The sequence shown here is derived from an EMBL/GenBank/DDBJ whole genome shotgun (WGS) entry which is preliminary data.</text>
</comment>
<organism evidence="2 3">
    <name type="scientific">Macrococcus carouselicus</name>
    <dbReference type="NCBI Taxonomy" id="69969"/>
    <lineage>
        <taxon>Bacteria</taxon>
        <taxon>Bacillati</taxon>
        <taxon>Bacillota</taxon>
        <taxon>Bacilli</taxon>
        <taxon>Bacillales</taxon>
        <taxon>Staphylococcaceae</taxon>
        <taxon>Macrococcus</taxon>
    </lineage>
</organism>
<dbReference type="AlphaFoldDB" id="A0A9Q8CKK8"/>
<evidence type="ECO:0000313" key="3">
    <source>
        <dbReference type="Proteomes" id="UP000295280"/>
    </source>
</evidence>
<protein>
    <submittedName>
        <fullName evidence="2">Uncharacterized protein</fullName>
    </submittedName>
</protein>
<sequence>MKELRTYVPYIVKNTIIDLRYNIRQYIGWLLINFALILLSYFIVNLISPSEPDKTRLFFQLSGYLLFFWMAGVLYYSSLLFSRRGFILDITNLPLYVLVNVHIVSFLLQFAAAFTFLVIVMLTDRIELNMSLIGIAYFIALTYLLLIPSGILLSLLEYFSQHMRRNVIILLTVIMLSVSILWVPVQLPALVVKILSLNPFYFLVNGFQTAVVEGVSVFYKVPLHLLFLCELIFVYIWTFYLYRKLKDEITGK</sequence>
<feature type="transmembrane region" description="Helical" evidence="1">
    <location>
        <begin position="223"/>
        <end position="242"/>
    </location>
</feature>
<dbReference type="Proteomes" id="UP000295280">
    <property type="component" value="Unassembled WGS sequence"/>
</dbReference>
<dbReference type="EMBL" id="SCWD01000004">
    <property type="protein sequence ID" value="TDM00762.1"/>
    <property type="molecule type" value="Genomic_DNA"/>
</dbReference>
<name>A0A9Q8CKK8_9STAP</name>
<accession>A0A9Q8CKK8</accession>
<dbReference type="OrthoDB" id="2417273at2"/>
<feature type="transmembrane region" description="Helical" evidence="1">
    <location>
        <begin position="167"/>
        <end position="185"/>
    </location>
</feature>
<evidence type="ECO:0000256" key="1">
    <source>
        <dbReference type="SAM" id="Phobius"/>
    </source>
</evidence>
<evidence type="ECO:0000313" key="2">
    <source>
        <dbReference type="EMBL" id="TDM00762.1"/>
    </source>
</evidence>
<reference evidence="2 3" key="1">
    <citation type="submission" date="2019-01" db="EMBL/GenBank/DDBJ databases">
        <title>Draft genome sequences of the type strains of six Macrococcus species.</title>
        <authorList>
            <person name="Mazhar S."/>
            <person name="Altermann E."/>
            <person name="Hill C."/>
            <person name="Mcauliffe O."/>
        </authorList>
    </citation>
    <scope>NUCLEOTIDE SEQUENCE [LARGE SCALE GENOMIC DNA]</scope>
    <source>
        <strain evidence="2 3">ATCC 51828</strain>
    </source>
</reference>
<feature type="transmembrane region" description="Helical" evidence="1">
    <location>
        <begin position="64"/>
        <end position="81"/>
    </location>
</feature>
<feature type="transmembrane region" description="Helical" evidence="1">
    <location>
        <begin position="134"/>
        <end position="155"/>
    </location>
</feature>